<feature type="chain" id="PRO_5046825104" evidence="2">
    <location>
        <begin position="19"/>
        <end position="1084"/>
    </location>
</feature>
<dbReference type="Gene3D" id="3.90.930.1">
    <property type="match status" value="4"/>
</dbReference>
<evidence type="ECO:0000256" key="2">
    <source>
        <dbReference type="SAM" id="SignalP"/>
    </source>
</evidence>
<comment type="caution">
    <text evidence="3">The sequence shown here is derived from an EMBL/GenBank/DDBJ whole genome shotgun (WGS) entry which is preliminary data.</text>
</comment>
<dbReference type="PANTHER" id="PTHR46820">
    <property type="entry name" value="HISTONE-LYSINE N-METHYLTRANSFERASE SETD7"/>
    <property type="match status" value="1"/>
</dbReference>
<dbReference type="SMART" id="SM00028">
    <property type="entry name" value="TPR"/>
    <property type="match status" value="2"/>
</dbReference>
<dbReference type="InterPro" id="IPR019734">
    <property type="entry name" value="TPR_rpt"/>
</dbReference>
<organism evidence="3 4">
    <name type="scientific">Flavobacterium piscis</name>
    <dbReference type="NCBI Taxonomy" id="1114874"/>
    <lineage>
        <taxon>Bacteria</taxon>
        <taxon>Pseudomonadati</taxon>
        <taxon>Bacteroidota</taxon>
        <taxon>Flavobacteriia</taxon>
        <taxon>Flavobacteriales</taxon>
        <taxon>Flavobacteriaceae</taxon>
        <taxon>Flavobacterium</taxon>
    </lineage>
</organism>
<evidence type="ECO:0000313" key="3">
    <source>
        <dbReference type="EMBL" id="MDR7210532.1"/>
    </source>
</evidence>
<keyword evidence="1" id="KW-0802">TPR repeat</keyword>
<feature type="signal peptide" evidence="2">
    <location>
        <begin position="1"/>
        <end position="18"/>
    </location>
</feature>
<dbReference type="InterPro" id="IPR011990">
    <property type="entry name" value="TPR-like_helical_dom_sf"/>
</dbReference>
<accession>A0ABU1Y8G4</accession>
<dbReference type="PROSITE" id="PS50005">
    <property type="entry name" value="TPR"/>
    <property type="match status" value="2"/>
</dbReference>
<reference evidence="3 4" key="1">
    <citation type="submission" date="2023-07" db="EMBL/GenBank/DDBJ databases">
        <title>Sorghum-associated microbial communities from plants grown in Nebraska, USA.</title>
        <authorList>
            <person name="Schachtman D."/>
        </authorList>
    </citation>
    <scope>NUCLEOTIDE SEQUENCE [LARGE SCALE GENOMIC DNA]</scope>
    <source>
        <strain evidence="3 4">4129</strain>
    </source>
</reference>
<dbReference type="Gene3D" id="2.20.110.10">
    <property type="entry name" value="Histone H3 K4-specific methyltransferase SET7/9 N-terminal domain"/>
    <property type="match status" value="2"/>
</dbReference>
<keyword evidence="4" id="KW-1185">Reference proteome</keyword>
<sequence>MRKLLLVFLLVSFSKNYAQTDYTYVYNNDSIIRKGINFYSEKKYDEAIKEYQRITKTDPKYLTAQYEIGLTLNAQNKKSELKTFLEDLYAKGKMHENPELYRMYAIFLSDEKEYESSEKIFKEGEKYLSNSSSYLYNFALLYVRKKETQKAIELLQRIITNDPNHGPSHYFLGIIAFENGKITEGTLALMSYLIIAPTGQYANQAILQLNANYGQNYLTENKFVFSKSGDNFEEIETILRNQLPLKKVYKVKSSIDDAIIRQVQAVAEYAAEHKMGDGFFETTYIPWVKHLIEKNQFEGYSYYMLLSMEDKIGKELTKQKKKIIAFRDNYMLGDFWNVFGKRKLDIFGNVQDVIVTTKNERPYIIGPQVNGEFEGKCKYLNAYGNLNGEINFKNGELDGLQKYYNEKGNLIEEKTFLKGKLNGTRTTYYENGNLELIENYKDDLLEGISTSYFPNGGKSCEINFINGERNGTLICLYQTGIKKKEVDYANGKLSGKFNTYNEAGDLTETYNCADDKIEGNYFEFYDGKIIKSEAVYKNGLIDEGYKSYYSNKTLNRENSYLSGKIKQSIDYYENGKKSDETFYNNKGEIETYSYFDNDGNKYFEEKYKSGELKSGLQFLKNVPKPTEVNLTKKTFEIKNFDNTLRVKGAFEKGAKSGEWNYFYTSGVQRLKDFYVKGKANGLSANYNVNGSLSNITNYKNDTISGVYEIYSGNKVNQIYNYEKGEQNGPFKTFYSDGTVSTEGYLIESDVYYDKYTYFQNGNISIIDRYIDGQMTLRKTFNPKGILENEIDYKNKTGKFTYSFNNGVYTKTYDLKNGLLHGKLISKDKFKTNIMDAEYLNGEMHNIYKFYSPLGSLYIENNYYCGKLNGLSKKYDHVGNLKLTGEYTFGVENGKTIRYYHNKAKLSEYNQQNGSVEGENIYYNQKGETLVIVGYENGIAKYYIQKSKTGELNENVVIENQTAQISSSYPNGKIAIQFNINKGNTDGKFIINNNDGKPEFECTYDNNVLTGERIEYYSNGKPYKKEHFKNSEYDGLQEYFKEDGKPWAVIALKNDELHGNTLIYNAGKLTQTKKYDSDELVEIIK</sequence>
<evidence type="ECO:0000256" key="1">
    <source>
        <dbReference type="PROSITE-ProRule" id="PRU00339"/>
    </source>
</evidence>
<dbReference type="RefSeq" id="WP_310281643.1">
    <property type="nucleotide sequence ID" value="NZ_JAVDWQ010000007.1"/>
</dbReference>
<keyword evidence="2" id="KW-0732">Signal</keyword>
<dbReference type="SUPFAM" id="SSF82185">
    <property type="entry name" value="Histone H3 K4-specific methyltransferase SET7/9 N-terminal domain"/>
    <property type="match status" value="6"/>
</dbReference>
<protein>
    <submittedName>
        <fullName evidence="3">Antitoxin component YwqK of YwqJK toxin-antitoxin module/Tfp pilus assembly protein PilF</fullName>
    </submittedName>
</protein>
<dbReference type="SUPFAM" id="SSF48452">
    <property type="entry name" value="TPR-like"/>
    <property type="match status" value="1"/>
</dbReference>
<dbReference type="Gene3D" id="1.25.40.10">
    <property type="entry name" value="Tetratricopeptide repeat domain"/>
    <property type="match status" value="1"/>
</dbReference>
<proteinExistence type="predicted"/>
<dbReference type="EMBL" id="JAVDWQ010000007">
    <property type="protein sequence ID" value="MDR7210532.1"/>
    <property type="molecule type" value="Genomic_DNA"/>
</dbReference>
<name>A0ABU1Y8G4_9FLAO</name>
<gene>
    <name evidence="3" type="ORF">J2W48_002473</name>
</gene>
<feature type="repeat" description="TPR" evidence="1">
    <location>
        <begin position="28"/>
        <end position="61"/>
    </location>
</feature>
<evidence type="ECO:0000313" key="4">
    <source>
        <dbReference type="Proteomes" id="UP001269081"/>
    </source>
</evidence>
<feature type="repeat" description="TPR" evidence="1">
    <location>
        <begin position="132"/>
        <end position="165"/>
    </location>
</feature>
<dbReference type="Proteomes" id="UP001269081">
    <property type="component" value="Unassembled WGS sequence"/>
</dbReference>
<dbReference type="PANTHER" id="PTHR46820:SF1">
    <property type="entry name" value="HISTONE-LYSINE N-METHYLTRANSFERASE SETD7"/>
    <property type="match status" value="1"/>
</dbReference>
<dbReference type="Pfam" id="PF13174">
    <property type="entry name" value="TPR_6"/>
    <property type="match status" value="1"/>
</dbReference>